<evidence type="ECO:0000313" key="2">
    <source>
        <dbReference type="EMBL" id="ENY85795.1"/>
    </source>
</evidence>
<dbReference type="HOGENOM" id="CLU_066192_62_1_9"/>
<dbReference type="RefSeq" id="WP_002609144.1">
    <property type="nucleotide sequence ID" value="NZ_KB850944.1"/>
</dbReference>
<dbReference type="PROSITE" id="PS50943">
    <property type="entry name" value="HTH_CROC1"/>
    <property type="match status" value="1"/>
</dbReference>
<dbReference type="InterPro" id="IPR001387">
    <property type="entry name" value="Cro/C1-type_HTH"/>
</dbReference>
<keyword evidence="3" id="KW-1185">Reference proteome</keyword>
<gene>
    <name evidence="2" type="ORF">HMPREF1094_03488</name>
</gene>
<sequence length="76" mass="9194">MYLQKNFNYLKFREDVSFRKIAKETGINTNTLQILSKKHDENMRIEVVLKLADFFQVSLDEFVKKDLTRMSERVYQ</sequence>
<proteinExistence type="predicted"/>
<dbReference type="InterPro" id="IPR010982">
    <property type="entry name" value="Lambda_DNA-bd_dom_sf"/>
</dbReference>
<dbReference type="GO" id="GO:0003677">
    <property type="term" value="F:DNA binding"/>
    <property type="evidence" value="ECO:0007669"/>
    <property type="project" value="InterPro"/>
</dbReference>
<evidence type="ECO:0000313" key="3">
    <source>
        <dbReference type="Proteomes" id="UP000013051"/>
    </source>
</evidence>
<organism evidence="2 3">
    <name type="scientific">[Clostridium] innocuum 2959</name>
    <dbReference type="NCBI Taxonomy" id="999413"/>
    <lineage>
        <taxon>Bacteria</taxon>
        <taxon>Bacillati</taxon>
        <taxon>Bacillota</taxon>
        <taxon>Clostridia</taxon>
        <taxon>Eubacteriales</taxon>
        <taxon>Clostridiaceae</taxon>
        <taxon>Clostridium</taxon>
    </lineage>
</organism>
<evidence type="ECO:0000259" key="1">
    <source>
        <dbReference type="PROSITE" id="PS50943"/>
    </source>
</evidence>
<feature type="domain" description="HTH cro/C1-type" evidence="1">
    <location>
        <begin position="45"/>
        <end position="62"/>
    </location>
</feature>
<dbReference type="SUPFAM" id="SSF47413">
    <property type="entry name" value="lambda repressor-like DNA-binding domains"/>
    <property type="match status" value="1"/>
</dbReference>
<accession>N9V595</accession>
<dbReference type="EMBL" id="AGYV01000006">
    <property type="protein sequence ID" value="ENY85795.1"/>
    <property type="molecule type" value="Genomic_DNA"/>
</dbReference>
<name>N9V595_CLOIN</name>
<reference evidence="2 3" key="1">
    <citation type="submission" date="2013-01" db="EMBL/GenBank/DDBJ databases">
        <title>The Genome Sequence of Clostridium innocuum 2959.</title>
        <authorList>
            <consortium name="The Broad Institute Genome Sequencing Platform"/>
            <person name="Earl A."/>
            <person name="Ward D."/>
            <person name="Feldgarden M."/>
            <person name="Gevers D."/>
            <person name="Courvalin P."/>
            <person name="Lambert T."/>
            <person name="Walker B."/>
            <person name="Young S.K."/>
            <person name="Zeng Q."/>
            <person name="Gargeya S."/>
            <person name="Fitzgerald M."/>
            <person name="Haas B."/>
            <person name="Abouelleil A."/>
            <person name="Alvarado L."/>
            <person name="Arachchi H.M."/>
            <person name="Berlin A.M."/>
            <person name="Chapman S.B."/>
            <person name="Dewar J."/>
            <person name="Goldberg J."/>
            <person name="Griggs A."/>
            <person name="Gujja S."/>
            <person name="Hansen M."/>
            <person name="Howarth C."/>
            <person name="Imamovic A."/>
            <person name="Larimer J."/>
            <person name="McCowan C."/>
            <person name="Murphy C."/>
            <person name="Neiman D."/>
            <person name="Pearson M."/>
            <person name="Priest M."/>
            <person name="Roberts A."/>
            <person name="Saif S."/>
            <person name="Shea T."/>
            <person name="Sisk P."/>
            <person name="Sykes S."/>
            <person name="Wortman J."/>
            <person name="Nusbaum C."/>
            <person name="Birren B."/>
        </authorList>
    </citation>
    <scope>NUCLEOTIDE SEQUENCE [LARGE SCALE GENOMIC DNA]</scope>
    <source>
        <strain evidence="2 3">2959</strain>
    </source>
</reference>
<dbReference type="Pfam" id="PF13443">
    <property type="entry name" value="HTH_26"/>
    <property type="match status" value="1"/>
</dbReference>
<dbReference type="PATRIC" id="fig|999413.4.peg.3737"/>
<dbReference type="CDD" id="cd00093">
    <property type="entry name" value="HTH_XRE"/>
    <property type="match status" value="1"/>
</dbReference>
<comment type="caution">
    <text evidence="2">The sequence shown here is derived from an EMBL/GenBank/DDBJ whole genome shotgun (WGS) entry which is preliminary data.</text>
</comment>
<dbReference type="Proteomes" id="UP000013051">
    <property type="component" value="Unassembled WGS sequence"/>
</dbReference>
<dbReference type="Gene3D" id="1.10.260.40">
    <property type="entry name" value="lambda repressor-like DNA-binding domains"/>
    <property type="match status" value="1"/>
</dbReference>
<protein>
    <recommendedName>
        <fullName evidence="1">HTH cro/C1-type domain-containing protein</fullName>
    </recommendedName>
</protein>
<dbReference type="AlphaFoldDB" id="N9V595"/>